<keyword evidence="4" id="KW-0347">Helicase</keyword>
<proteinExistence type="predicted"/>
<dbReference type="InterPro" id="IPR050742">
    <property type="entry name" value="Helicase_Restrict-Modif_Enz"/>
</dbReference>
<evidence type="ECO:0000259" key="2">
    <source>
        <dbReference type="PROSITE" id="PS51192"/>
    </source>
</evidence>
<dbReference type="InterPro" id="IPR014001">
    <property type="entry name" value="Helicase_ATP-bd"/>
</dbReference>
<keyword evidence="1" id="KW-0227">DNA damage</keyword>
<name>A0A2N8LBR5_9STRE</name>
<dbReference type="InterPro" id="IPR025202">
    <property type="entry name" value="PLD-like_dom"/>
</dbReference>
<dbReference type="PANTHER" id="PTHR47396">
    <property type="entry name" value="TYPE I RESTRICTION ENZYME ECOKI R PROTEIN"/>
    <property type="match status" value="1"/>
</dbReference>
<evidence type="ECO:0000259" key="3">
    <source>
        <dbReference type="PROSITE" id="PS51194"/>
    </source>
</evidence>
<dbReference type="GO" id="GO:0003677">
    <property type="term" value="F:DNA binding"/>
    <property type="evidence" value="ECO:0007669"/>
    <property type="project" value="InterPro"/>
</dbReference>
<feature type="domain" description="Helicase ATP-binding" evidence="2">
    <location>
        <begin position="234"/>
        <end position="386"/>
    </location>
</feature>
<dbReference type="EMBL" id="LOCM01000023">
    <property type="protein sequence ID" value="PND47607.1"/>
    <property type="molecule type" value="Genomic_DNA"/>
</dbReference>
<dbReference type="Pfam" id="PF00271">
    <property type="entry name" value="Helicase_C"/>
    <property type="match status" value="1"/>
</dbReference>
<keyword evidence="1" id="KW-0742">SOS response</keyword>
<dbReference type="Pfam" id="PF26350">
    <property type="entry name" value="DUF8090"/>
    <property type="match status" value="1"/>
</dbReference>
<comment type="caution">
    <text evidence="4">The sequence shown here is derived from an EMBL/GenBank/DDBJ whole genome shotgun (WGS) entry which is preliminary data.</text>
</comment>
<keyword evidence="5" id="KW-1185">Reference proteome</keyword>
<feature type="domain" description="Helicase C-terminal" evidence="3">
    <location>
        <begin position="431"/>
        <end position="589"/>
    </location>
</feature>
<protein>
    <submittedName>
        <fullName evidence="4">Helicase</fullName>
    </submittedName>
</protein>
<dbReference type="AlphaFoldDB" id="A0A2N8LBR5"/>
<dbReference type="OrthoDB" id="9802848at2"/>
<sequence>MIRSDFENQLKESLHYGFINQSTVEVGNYSPKIVINNPENNQFVLSDIHQELIQSTGFYFSVAFVTQSGIALIKSQLADLKAKNVFGKILISPYLDFNDPLAMKELLKLKNVEVRVSPSEIQLHSKFYLFEQGQKQVLISGSSNLTGNALKKNYEWNIKLTSTDNGNIISETKREFERVWQKSSILNEDWISNYSLRRSPLVKEIIFEEETQIEFSSKIKPNAMQENALAGLNNVRENGAKKAIVVSATGTGKTFLSAFDVQQVNPERVLFIVHREQILTKSLESFQRVLGFDGKDACIFKSGMDISQKKYVFATIQTISKAENLAKFEKDWFDYILIDEVHKAGANTYKIVMDYFTPQFLLGMTATPERTDGQNIYELFDYNLAYEIRLQEALDNELLCPFLYFGVTDLIIDGKLIDENATFSKLISNERVKHILDKIEYYGHDGQKVRGLIFCSSKDEARELSIQFNLQGLKTKALTGDDNQKVREEAVKALESGQLDYLLTVDIFNEGIDIPSVNQVVMLRNTQSSIIFIQQLGRGLRKHSSKEFVTIIDFIGNYKNNYLIPIALYGDQSMNKDNLRRDVRSESLLSGLTTINFEEIAKKQIFDSITNTTLSSMKILNDSFVELKNKLGKTPYLIDFLKYGSFDPLVFFENIQFRSYVDVLNKFADKNIVLSTLEKSMLEFLTFECLNGKRKHDLLLLKLLLENNGKITKSLFLNYLVTEKLDISEPLISSVERILNLTFLKGQELKRFGDVSLVDLIENEYVLNKDIIKSFNSNSDFKKLVSDIVLSGLEKSVQYPEILTIGQKYSRRDALKLLNFEKDNTPQNIGGYVVDKKAKACPIFITYHKSDEISETTKYDDEFLSESVLKWFSKNNRRLTSPDVKSIMSSLYKEMQLPLFVKKDDGEGSDFYYLGNMTYIESSAVEEVISEKPVVRMHFQLEHPIERTLYDYLTK</sequence>
<dbReference type="InterPro" id="IPR058403">
    <property type="entry name" value="DUF8090"/>
</dbReference>
<dbReference type="SUPFAM" id="SSF52540">
    <property type="entry name" value="P-loop containing nucleoside triphosphate hydrolases"/>
    <property type="match status" value="1"/>
</dbReference>
<keyword evidence="4" id="KW-0547">Nucleotide-binding</keyword>
<dbReference type="Gene3D" id="3.40.50.300">
    <property type="entry name" value="P-loop containing nucleotide triphosphate hydrolases"/>
    <property type="match status" value="2"/>
</dbReference>
<dbReference type="PANTHER" id="PTHR47396:SF1">
    <property type="entry name" value="ATP-DEPENDENT HELICASE IRC3-RELATED"/>
    <property type="match status" value="1"/>
</dbReference>
<dbReference type="CDD" id="cd18032">
    <property type="entry name" value="DEXHc_RE_I_III_res"/>
    <property type="match status" value="1"/>
</dbReference>
<dbReference type="RefSeq" id="WP_102777549.1">
    <property type="nucleotide sequence ID" value="NZ_CBCSGP010000013.1"/>
</dbReference>
<dbReference type="InterPro" id="IPR006935">
    <property type="entry name" value="Helicase/UvrB_N"/>
</dbReference>
<dbReference type="Pfam" id="PF04851">
    <property type="entry name" value="ResIII"/>
    <property type="match status" value="1"/>
</dbReference>
<dbReference type="SMART" id="SM00490">
    <property type="entry name" value="HELICc"/>
    <property type="match status" value="1"/>
</dbReference>
<dbReference type="GO" id="GO:0016787">
    <property type="term" value="F:hydrolase activity"/>
    <property type="evidence" value="ECO:0007669"/>
    <property type="project" value="InterPro"/>
</dbReference>
<keyword evidence="4" id="KW-0067">ATP-binding</keyword>
<dbReference type="InterPro" id="IPR001650">
    <property type="entry name" value="Helicase_C-like"/>
</dbReference>
<evidence type="ECO:0000313" key="5">
    <source>
        <dbReference type="Proteomes" id="UP000235963"/>
    </source>
</evidence>
<dbReference type="Pfam" id="PF13091">
    <property type="entry name" value="PLDc_2"/>
    <property type="match status" value="1"/>
</dbReference>
<evidence type="ECO:0000313" key="4">
    <source>
        <dbReference type="EMBL" id="PND47607.1"/>
    </source>
</evidence>
<evidence type="ECO:0000256" key="1">
    <source>
        <dbReference type="ARBA" id="ARBA00023236"/>
    </source>
</evidence>
<dbReference type="GO" id="GO:0004386">
    <property type="term" value="F:helicase activity"/>
    <property type="evidence" value="ECO:0007669"/>
    <property type="project" value="UniProtKB-KW"/>
</dbReference>
<dbReference type="Pfam" id="PF11907">
    <property type="entry name" value="DUF3427"/>
    <property type="match status" value="1"/>
</dbReference>
<dbReference type="InterPro" id="IPR021835">
    <property type="entry name" value="DUF3427"/>
</dbReference>
<dbReference type="CDD" id="cd18799">
    <property type="entry name" value="SF2_C_EcoAI-like"/>
    <property type="match status" value="1"/>
</dbReference>
<dbReference type="PROSITE" id="PS51194">
    <property type="entry name" value="HELICASE_CTER"/>
    <property type="match status" value="1"/>
</dbReference>
<dbReference type="GO" id="GO:0009432">
    <property type="term" value="P:SOS response"/>
    <property type="evidence" value="ECO:0007669"/>
    <property type="project" value="UniProtKB-KW"/>
</dbReference>
<reference evidence="4 5" key="1">
    <citation type="submission" date="2015-12" db="EMBL/GenBank/DDBJ databases">
        <title>Streptococcus penaeicida sp. nov.</title>
        <authorList>
            <person name="Gomez-Gil B."/>
            <person name="Morales-Covarrubias M."/>
        </authorList>
    </citation>
    <scope>NUCLEOTIDE SEQUENCE [LARGE SCALE GENOMIC DNA]</scope>
    <source>
        <strain evidence="4 5">CAIM 1838</strain>
    </source>
</reference>
<dbReference type="SMART" id="SM00487">
    <property type="entry name" value="DEXDc"/>
    <property type="match status" value="1"/>
</dbReference>
<dbReference type="GO" id="GO:0005524">
    <property type="term" value="F:ATP binding"/>
    <property type="evidence" value="ECO:0007669"/>
    <property type="project" value="InterPro"/>
</dbReference>
<accession>A0A2N8LBR5</accession>
<dbReference type="PROSITE" id="PS51192">
    <property type="entry name" value="HELICASE_ATP_BIND_1"/>
    <property type="match status" value="1"/>
</dbReference>
<organism evidence="4 5">
    <name type="scientific">Streptococcus penaeicida</name>
    <dbReference type="NCBI Taxonomy" id="1765960"/>
    <lineage>
        <taxon>Bacteria</taxon>
        <taxon>Bacillati</taxon>
        <taxon>Bacillota</taxon>
        <taxon>Bacilli</taxon>
        <taxon>Lactobacillales</taxon>
        <taxon>Streptococcaceae</taxon>
        <taxon>Streptococcus</taxon>
    </lineage>
</organism>
<dbReference type="InterPro" id="IPR027417">
    <property type="entry name" value="P-loop_NTPase"/>
</dbReference>
<dbReference type="Proteomes" id="UP000235963">
    <property type="component" value="Unassembled WGS sequence"/>
</dbReference>
<gene>
    <name evidence="4" type="ORF">AT575_05695</name>
</gene>
<keyword evidence="4" id="KW-0378">Hydrolase</keyword>
<dbReference type="CDD" id="cd09204">
    <property type="entry name" value="PLDc_N_DEXD_b2"/>
    <property type="match status" value="1"/>
</dbReference>
<dbReference type="GO" id="GO:0005829">
    <property type="term" value="C:cytosol"/>
    <property type="evidence" value="ECO:0007669"/>
    <property type="project" value="TreeGrafter"/>
</dbReference>
<dbReference type="Gene3D" id="3.30.870.10">
    <property type="entry name" value="Endonuclease Chain A"/>
    <property type="match status" value="1"/>
</dbReference>
<dbReference type="SUPFAM" id="SSF56024">
    <property type="entry name" value="Phospholipase D/nuclease"/>
    <property type="match status" value="1"/>
</dbReference>